<feature type="domain" description="Peptidase C39" evidence="13">
    <location>
        <begin position="9"/>
        <end position="132"/>
    </location>
</feature>
<dbReference type="EMBL" id="VSSQ01000263">
    <property type="protein sequence ID" value="MPL88682.1"/>
    <property type="molecule type" value="Genomic_DNA"/>
</dbReference>
<dbReference type="CDD" id="cd02418">
    <property type="entry name" value="Peptidase_C39B"/>
    <property type="match status" value="1"/>
</dbReference>
<evidence type="ECO:0000256" key="6">
    <source>
        <dbReference type="ARBA" id="ARBA00022801"/>
    </source>
</evidence>
<dbReference type="PROSITE" id="PS50893">
    <property type="entry name" value="ABC_TRANSPORTER_2"/>
    <property type="match status" value="1"/>
</dbReference>
<dbReference type="Pfam" id="PF00005">
    <property type="entry name" value="ABC_tran"/>
    <property type="match status" value="1"/>
</dbReference>
<name>A0A644VDB7_9ZZZZ</name>
<feature type="transmembrane region" description="Helical" evidence="10">
    <location>
        <begin position="313"/>
        <end position="332"/>
    </location>
</feature>
<dbReference type="FunFam" id="3.40.50.300:FF:000299">
    <property type="entry name" value="ABC transporter ATP-binding protein/permease"/>
    <property type="match status" value="1"/>
</dbReference>
<keyword evidence="5" id="KW-0547">Nucleotide-binding</keyword>
<dbReference type="PROSITE" id="PS50929">
    <property type="entry name" value="ABC_TM1F"/>
    <property type="match status" value="1"/>
</dbReference>
<feature type="domain" description="ABC transporter" evidence="11">
    <location>
        <begin position="490"/>
        <end position="726"/>
    </location>
</feature>
<dbReference type="InterPro" id="IPR011527">
    <property type="entry name" value="ABC1_TM_dom"/>
</dbReference>
<dbReference type="PANTHER" id="PTHR43394">
    <property type="entry name" value="ATP-DEPENDENT PERMEASE MDL1, MITOCHONDRIAL"/>
    <property type="match status" value="1"/>
</dbReference>
<dbReference type="InterPro" id="IPR005074">
    <property type="entry name" value="Peptidase_C39"/>
</dbReference>
<evidence type="ECO:0000256" key="8">
    <source>
        <dbReference type="ARBA" id="ARBA00022989"/>
    </source>
</evidence>
<dbReference type="InterPro" id="IPR039421">
    <property type="entry name" value="Type_1_exporter"/>
</dbReference>
<organism evidence="14">
    <name type="scientific">bioreactor metagenome</name>
    <dbReference type="NCBI Taxonomy" id="1076179"/>
    <lineage>
        <taxon>unclassified sequences</taxon>
        <taxon>metagenomes</taxon>
        <taxon>ecological metagenomes</taxon>
    </lineage>
</organism>
<dbReference type="GO" id="GO:0005886">
    <property type="term" value="C:plasma membrane"/>
    <property type="evidence" value="ECO:0007669"/>
    <property type="project" value="UniProtKB-SubCell"/>
</dbReference>
<dbReference type="AlphaFoldDB" id="A0A644VDB7"/>
<dbReference type="SUPFAM" id="SSF90123">
    <property type="entry name" value="ABC transporter transmembrane region"/>
    <property type="match status" value="1"/>
</dbReference>
<evidence type="ECO:0000256" key="9">
    <source>
        <dbReference type="ARBA" id="ARBA00023136"/>
    </source>
</evidence>
<dbReference type="InterPro" id="IPR003439">
    <property type="entry name" value="ABC_transporter-like_ATP-bd"/>
</dbReference>
<dbReference type="SUPFAM" id="SSF52540">
    <property type="entry name" value="P-loop containing nucleoside triphosphate hydrolases"/>
    <property type="match status" value="1"/>
</dbReference>
<accession>A0A644VDB7</accession>
<dbReference type="Pfam" id="PF00664">
    <property type="entry name" value="ABC_membrane"/>
    <property type="match status" value="1"/>
</dbReference>
<evidence type="ECO:0000313" key="14">
    <source>
        <dbReference type="EMBL" id="MPL88682.1"/>
    </source>
</evidence>
<evidence type="ECO:0000256" key="4">
    <source>
        <dbReference type="ARBA" id="ARBA00022692"/>
    </source>
</evidence>
<dbReference type="Gene3D" id="1.20.1560.10">
    <property type="entry name" value="ABC transporter type 1, transmembrane domain"/>
    <property type="match status" value="1"/>
</dbReference>
<keyword evidence="8 10" id="KW-1133">Transmembrane helix</keyword>
<evidence type="ECO:0000259" key="11">
    <source>
        <dbReference type="PROSITE" id="PS50893"/>
    </source>
</evidence>
<dbReference type="SMART" id="SM00382">
    <property type="entry name" value="AAA"/>
    <property type="match status" value="1"/>
</dbReference>
<keyword evidence="3" id="KW-1003">Cell membrane</keyword>
<dbReference type="CDD" id="cd18571">
    <property type="entry name" value="ABC_6TM_peptidase_like"/>
    <property type="match status" value="1"/>
</dbReference>
<dbReference type="Pfam" id="PF03412">
    <property type="entry name" value="Peptidase_C39"/>
    <property type="match status" value="1"/>
</dbReference>
<feature type="transmembrane region" description="Helical" evidence="10">
    <location>
        <begin position="410"/>
        <end position="437"/>
    </location>
</feature>
<dbReference type="Gene3D" id="3.90.70.10">
    <property type="entry name" value="Cysteine proteinases"/>
    <property type="match status" value="1"/>
</dbReference>
<feature type="domain" description="ABC transmembrane type-1" evidence="12">
    <location>
        <begin position="177"/>
        <end position="456"/>
    </location>
</feature>
<evidence type="ECO:0000259" key="13">
    <source>
        <dbReference type="PROSITE" id="PS50990"/>
    </source>
</evidence>
<evidence type="ECO:0000256" key="10">
    <source>
        <dbReference type="SAM" id="Phobius"/>
    </source>
</evidence>
<dbReference type="PROSITE" id="PS50990">
    <property type="entry name" value="PEPTIDASE_C39"/>
    <property type="match status" value="1"/>
</dbReference>
<dbReference type="InterPro" id="IPR036640">
    <property type="entry name" value="ABC1_TM_sf"/>
</dbReference>
<gene>
    <name evidence="14" type="primary">apxIB_3</name>
    <name evidence="14" type="ORF">SDC9_34708</name>
</gene>
<dbReference type="GO" id="GO:0016887">
    <property type="term" value="F:ATP hydrolysis activity"/>
    <property type="evidence" value="ECO:0007669"/>
    <property type="project" value="InterPro"/>
</dbReference>
<dbReference type="InterPro" id="IPR003593">
    <property type="entry name" value="AAA+_ATPase"/>
</dbReference>
<evidence type="ECO:0000256" key="1">
    <source>
        <dbReference type="ARBA" id="ARBA00004651"/>
    </source>
</evidence>
<keyword evidence="9 10" id="KW-0472">Membrane</keyword>
<feature type="transmembrane region" description="Helical" evidence="10">
    <location>
        <begin position="284"/>
        <end position="307"/>
    </location>
</feature>
<keyword evidence="4 10" id="KW-0812">Transmembrane</keyword>
<keyword evidence="7 14" id="KW-0067">ATP-binding</keyword>
<keyword evidence="2" id="KW-0813">Transport</keyword>
<evidence type="ECO:0000256" key="5">
    <source>
        <dbReference type="ARBA" id="ARBA00022741"/>
    </source>
</evidence>
<dbReference type="GO" id="GO:0008233">
    <property type="term" value="F:peptidase activity"/>
    <property type="evidence" value="ECO:0007669"/>
    <property type="project" value="InterPro"/>
</dbReference>
<evidence type="ECO:0000256" key="2">
    <source>
        <dbReference type="ARBA" id="ARBA00022448"/>
    </source>
</evidence>
<comment type="caution">
    <text evidence="14">The sequence shown here is derived from an EMBL/GenBank/DDBJ whole genome shotgun (WGS) entry which is preliminary data.</text>
</comment>
<dbReference type="GO" id="GO:0005524">
    <property type="term" value="F:ATP binding"/>
    <property type="evidence" value="ECO:0007669"/>
    <property type="project" value="UniProtKB-KW"/>
</dbReference>
<feature type="transmembrane region" description="Helical" evidence="10">
    <location>
        <begin position="177"/>
        <end position="198"/>
    </location>
</feature>
<feature type="transmembrane region" description="Helical" evidence="10">
    <location>
        <begin position="210"/>
        <end position="231"/>
    </location>
</feature>
<dbReference type="InterPro" id="IPR027417">
    <property type="entry name" value="P-loop_NTPase"/>
</dbReference>
<dbReference type="PANTHER" id="PTHR43394:SF1">
    <property type="entry name" value="ATP-BINDING CASSETTE SUB-FAMILY B MEMBER 10, MITOCHONDRIAL"/>
    <property type="match status" value="1"/>
</dbReference>
<evidence type="ECO:0000256" key="3">
    <source>
        <dbReference type="ARBA" id="ARBA00022475"/>
    </source>
</evidence>
<dbReference type="Gene3D" id="3.40.50.300">
    <property type="entry name" value="P-loop containing nucleotide triphosphate hydrolases"/>
    <property type="match status" value="1"/>
</dbReference>
<dbReference type="GO" id="GO:0015421">
    <property type="term" value="F:ABC-type oligopeptide transporter activity"/>
    <property type="evidence" value="ECO:0007669"/>
    <property type="project" value="TreeGrafter"/>
</dbReference>
<comment type="subcellular location">
    <subcellularLocation>
        <location evidence="1">Cell membrane</location>
        <topology evidence="1">Multi-pass membrane protein</topology>
    </subcellularLocation>
</comment>
<keyword evidence="6" id="KW-0378">Hydrolase</keyword>
<evidence type="ECO:0000256" key="7">
    <source>
        <dbReference type="ARBA" id="ARBA00022840"/>
    </source>
</evidence>
<reference evidence="14" key="1">
    <citation type="submission" date="2019-08" db="EMBL/GenBank/DDBJ databases">
        <authorList>
            <person name="Kucharzyk K."/>
            <person name="Murdoch R.W."/>
            <person name="Higgins S."/>
            <person name="Loffler F."/>
        </authorList>
    </citation>
    <scope>NUCLEOTIDE SEQUENCE</scope>
</reference>
<evidence type="ECO:0000259" key="12">
    <source>
        <dbReference type="PROSITE" id="PS50929"/>
    </source>
</evidence>
<protein>
    <submittedName>
        <fullName evidence="14">Toxin RTX-I translocation ATP-binding protein</fullName>
    </submittedName>
</protein>
<dbReference type="GO" id="GO:0006508">
    <property type="term" value="P:proteolysis"/>
    <property type="evidence" value="ECO:0007669"/>
    <property type="project" value="InterPro"/>
</dbReference>
<sequence length="732" mass="82182">MKSFPFFYQHDSMDCGPTCLRMIAMHYGKHYSLETLRKRSEFSRLGVSMLGISQAAESIGFRSTGVKITFEDLKESTLPCIIHWNQNHFMVVHGFKGRGKRLKVLVADPSAGLNQFSEREFRNGWISTISRGKELGAALILEPTPEFRLAPGESVNRNKFRFLLSYVKPYKQLISQLIIGLVAGSLLQLILPFLTQSIVDIGIGTQNIKFIWLVLMAQLALTLGMVFVEFIRGWILLHLGTRVNISLISDFLIKLMKLPIGFFDTKTTGDLLQRISDHKRIQNFLTGSSLNILFSMMNIVVFGAVLLFYNFTIFAVFFGASALYILWVNLFMKKRRELDHRTFAQNAANQSSLIQLITGMQEIKLNSCEKQKRWEWERIQAKLFNLGLKGLALGQYQEAGGTLINQLKNIIVTFIAANAVISGDLTLGMMLSVQYIIGQLNSPVNLIIGFIQQTQDARISLERLSEIHTKKDEDDPSTPLISEIPKECGIRITDLSFKYDGAGSPTVLNSINLEIPHGKTTAIVGASGSGKTTLIKLMLGFYQPLMGKIEIGSTALTSFSMKEWRRTCGVVMQEGFIFSDTIANNIAPGDEYIDKEGLQRAVSIANIGSFIENLPLNYNTKIGQEGFGTSQGQKQRILIARAVYKNPQFLFFDEATNALDANNEKVIMENLAEFFKGRTVVVVAHRLSTVRNADNIIVLDRGRIIEQGTHHELTEKRGEYYRLVKNQLELGN</sequence>
<proteinExistence type="predicted"/>